<dbReference type="GO" id="GO:0004497">
    <property type="term" value="F:monooxygenase activity"/>
    <property type="evidence" value="ECO:0007669"/>
    <property type="project" value="UniProtKB-KW"/>
</dbReference>
<organism evidence="1 2">
    <name type="scientific">Flagellimonas chongwuensis</name>
    <dbReference type="NCBI Taxonomy" id="2697365"/>
    <lineage>
        <taxon>Bacteria</taxon>
        <taxon>Pseudomonadati</taxon>
        <taxon>Bacteroidota</taxon>
        <taxon>Flavobacteriia</taxon>
        <taxon>Flavobacteriales</taxon>
        <taxon>Flavobacteriaceae</taxon>
        <taxon>Flagellimonas</taxon>
    </lineage>
</organism>
<keyword evidence="1" id="KW-0560">Oxidoreductase</keyword>
<dbReference type="SUPFAM" id="SSF54909">
    <property type="entry name" value="Dimeric alpha+beta barrel"/>
    <property type="match status" value="1"/>
</dbReference>
<dbReference type="Proteomes" id="UP000558089">
    <property type="component" value="Unassembled WGS sequence"/>
</dbReference>
<sequence>MKITRIWHGITNSEYADEYLKYVEETGLSDYRNVDGNLSAKILRRIDRDKCHFLTVTEWDSYESIKKFAGDDFEKARYYEEDKKYLLEFEEKVAHYETFEY</sequence>
<dbReference type="AlphaFoldDB" id="A0A850NLP8"/>
<protein>
    <submittedName>
        <fullName evidence="1">Antibiotic biosynthesis monooxygenase</fullName>
    </submittedName>
</protein>
<comment type="caution">
    <text evidence="1">The sequence shown here is derived from an EMBL/GenBank/DDBJ whole genome shotgun (WGS) entry which is preliminary data.</text>
</comment>
<name>A0A850NLP8_9FLAO</name>
<reference evidence="1 2" key="1">
    <citation type="submission" date="2020-01" db="EMBL/GenBank/DDBJ databases">
        <title>Draft Genome Analysis of Muricauda sp. HICW Isolated from coastal seawater of PR China.</title>
        <authorList>
            <person name="Chen M.-X."/>
        </authorList>
    </citation>
    <scope>NUCLEOTIDE SEQUENCE [LARGE SCALE GENOMIC DNA]</scope>
    <source>
        <strain evidence="1 2">HICW</strain>
    </source>
</reference>
<keyword evidence="1" id="KW-0503">Monooxygenase</keyword>
<evidence type="ECO:0000313" key="2">
    <source>
        <dbReference type="Proteomes" id="UP000558089"/>
    </source>
</evidence>
<dbReference type="RefSeq" id="WP_176620834.1">
    <property type="nucleotide sequence ID" value="NZ_WYET01000007.1"/>
</dbReference>
<dbReference type="EMBL" id="WYET01000007">
    <property type="protein sequence ID" value="NVN19218.1"/>
    <property type="molecule type" value="Genomic_DNA"/>
</dbReference>
<accession>A0A850NLP8</accession>
<dbReference type="InterPro" id="IPR011008">
    <property type="entry name" value="Dimeric_a/b-barrel"/>
</dbReference>
<proteinExistence type="predicted"/>
<keyword evidence="2" id="KW-1185">Reference proteome</keyword>
<evidence type="ECO:0000313" key="1">
    <source>
        <dbReference type="EMBL" id="NVN19218.1"/>
    </source>
</evidence>
<dbReference type="Gene3D" id="3.30.70.100">
    <property type="match status" value="1"/>
</dbReference>
<gene>
    <name evidence="1" type="ORF">GUA46_12785</name>
</gene>